<accession>A0A369WCG5</accession>
<evidence type="ECO:0000256" key="11">
    <source>
        <dbReference type="RuleBase" id="RU003923"/>
    </source>
</evidence>
<dbReference type="OrthoDB" id="9805682at2"/>
<comment type="caution">
    <text evidence="14">The sequence shown here is derived from an EMBL/GenBank/DDBJ whole genome shotgun (WGS) entry which is preliminary data.</text>
</comment>
<comment type="similarity">
    <text evidence="3 11">Belongs to the GSP F family.</text>
</comment>
<name>A0A369WCG5_9GAMM</name>
<proteinExistence type="inferred from homology"/>
<dbReference type="GO" id="GO:0005886">
    <property type="term" value="C:plasma membrane"/>
    <property type="evidence" value="ECO:0007669"/>
    <property type="project" value="UniProtKB-SubCell"/>
</dbReference>
<evidence type="ECO:0000313" key="14">
    <source>
        <dbReference type="EMBL" id="RDE18306.1"/>
    </source>
</evidence>
<organism evidence="14 15">
    <name type="scientific">Motiliproteus coralliicola</name>
    <dbReference type="NCBI Taxonomy" id="2283196"/>
    <lineage>
        <taxon>Bacteria</taxon>
        <taxon>Pseudomonadati</taxon>
        <taxon>Pseudomonadota</taxon>
        <taxon>Gammaproteobacteria</taxon>
        <taxon>Oceanospirillales</taxon>
        <taxon>Oceanospirillaceae</taxon>
        <taxon>Motiliproteus</taxon>
    </lineage>
</organism>
<dbReference type="GO" id="GO:0009306">
    <property type="term" value="P:protein secretion"/>
    <property type="evidence" value="ECO:0007669"/>
    <property type="project" value="InterPro"/>
</dbReference>
<dbReference type="InterPro" id="IPR042094">
    <property type="entry name" value="T2SS_GspF_sf"/>
</dbReference>
<dbReference type="RefSeq" id="WP_114696882.1">
    <property type="nucleotide sequence ID" value="NZ_QQOH01000005.1"/>
</dbReference>
<dbReference type="PANTHER" id="PTHR30012">
    <property type="entry name" value="GENERAL SECRETION PATHWAY PROTEIN"/>
    <property type="match status" value="1"/>
</dbReference>
<protein>
    <recommendedName>
        <fullName evidence="10">General secretion pathway protein F</fullName>
    </recommendedName>
</protein>
<dbReference type="InterPro" id="IPR001992">
    <property type="entry name" value="T2SS_GspF/T4SS_PilC_CS"/>
</dbReference>
<comment type="subcellular location">
    <subcellularLocation>
        <location evidence="2 11">Cell inner membrane</location>
        <topology evidence="2 11">Multi-pass membrane protein</topology>
    </subcellularLocation>
</comment>
<gene>
    <name evidence="14" type="ORF">DV711_16725</name>
</gene>
<evidence type="ECO:0000256" key="5">
    <source>
        <dbReference type="ARBA" id="ARBA00022475"/>
    </source>
</evidence>
<dbReference type="PROSITE" id="PS00874">
    <property type="entry name" value="T2SP_F"/>
    <property type="match status" value="1"/>
</dbReference>
<dbReference type="Pfam" id="PF00482">
    <property type="entry name" value="T2SSF"/>
    <property type="match status" value="2"/>
</dbReference>
<dbReference type="AlphaFoldDB" id="A0A369WCG5"/>
<dbReference type="PRINTS" id="PR00812">
    <property type="entry name" value="BCTERIALGSPF"/>
</dbReference>
<feature type="transmembrane region" description="Helical" evidence="12">
    <location>
        <begin position="174"/>
        <end position="194"/>
    </location>
</feature>
<dbReference type="FunFam" id="1.20.81.30:FF:000001">
    <property type="entry name" value="Type II secretion system protein F"/>
    <property type="match status" value="1"/>
</dbReference>
<keyword evidence="5" id="KW-1003">Cell membrane</keyword>
<keyword evidence="8 12" id="KW-1133">Transmembrane helix</keyword>
<dbReference type="Proteomes" id="UP000253769">
    <property type="component" value="Unassembled WGS sequence"/>
</dbReference>
<keyword evidence="6" id="KW-0997">Cell inner membrane</keyword>
<evidence type="ECO:0000256" key="10">
    <source>
        <dbReference type="ARBA" id="ARBA00030750"/>
    </source>
</evidence>
<feature type="domain" description="Type II secretion system protein GspF" evidence="13">
    <location>
        <begin position="278"/>
        <end position="393"/>
    </location>
</feature>
<evidence type="ECO:0000313" key="15">
    <source>
        <dbReference type="Proteomes" id="UP000253769"/>
    </source>
</evidence>
<keyword evidence="4 11" id="KW-0813">Transport</keyword>
<evidence type="ECO:0000256" key="2">
    <source>
        <dbReference type="ARBA" id="ARBA00004429"/>
    </source>
</evidence>
<evidence type="ECO:0000256" key="1">
    <source>
        <dbReference type="ARBA" id="ARBA00002684"/>
    </source>
</evidence>
<dbReference type="EMBL" id="QQOH01000005">
    <property type="protein sequence ID" value="RDE18306.1"/>
    <property type="molecule type" value="Genomic_DNA"/>
</dbReference>
<feature type="transmembrane region" description="Helical" evidence="12">
    <location>
        <begin position="225"/>
        <end position="245"/>
    </location>
</feature>
<reference evidence="14 15" key="1">
    <citation type="submission" date="2018-07" db="EMBL/GenBank/DDBJ databases">
        <title>Motiliproteus coralliicola sp. nov., a bacterium isolated from Coral.</title>
        <authorList>
            <person name="Wang G."/>
        </authorList>
    </citation>
    <scope>NUCLEOTIDE SEQUENCE [LARGE SCALE GENOMIC DNA]</scope>
    <source>
        <strain evidence="14 15">C34</strain>
    </source>
</reference>
<comment type="function">
    <text evidence="1">Component of the type II secretion system inner membrane complex required for the energy-dependent secretion of extracellular factors such as proteases and toxins from the periplasm.</text>
</comment>
<sequence length="403" mass="43696">MATFKYTALNPQGKEVNGTIEAEDINQASAKLRSQYGSLKKIRKVGVNPLAVLGRFSLSRYTSAKAIDKVLFFRQLALMLRSGNTLTQALEISSEMCQKRDLQKAIQNMLMRIQSGSSFAVAVEAQGRVFPPVAAKLIATAEISGELQSTLERLAENLERSAAVKRQLISSMTYPAILLLVAFGVFIGLAVGIVPKFAKLLEGKSQQLPPISQAMLDTSAWLIDYGPYVGSGLLAAVFLTLVAYTTGPGKAVIDRVLLNLPVIGTSIRTSGMAQMGWTLSMLLGSGLTVLESLRVISGVLGNRRLELCFEHAAKEILSGHSLAYGLRQSHIPIMVQHMTGIGERSGELEHVMTELGKFYQSQSEIRIKKMMGMIEPAMTLVIGGMVAFVYIGFFKAMMQVSAG</sequence>
<evidence type="ECO:0000256" key="7">
    <source>
        <dbReference type="ARBA" id="ARBA00022692"/>
    </source>
</evidence>
<dbReference type="InterPro" id="IPR003004">
    <property type="entry name" value="GspF/PilC"/>
</dbReference>
<evidence type="ECO:0000256" key="4">
    <source>
        <dbReference type="ARBA" id="ARBA00022448"/>
    </source>
</evidence>
<feature type="domain" description="Type II secretion system protein GspF" evidence="13">
    <location>
        <begin position="72"/>
        <end position="195"/>
    </location>
</feature>
<feature type="transmembrane region" description="Helical" evidence="12">
    <location>
        <begin position="377"/>
        <end position="398"/>
    </location>
</feature>
<evidence type="ECO:0000256" key="8">
    <source>
        <dbReference type="ARBA" id="ARBA00022989"/>
    </source>
</evidence>
<dbReference type="InterPro" id="IPR018076">
    <property type="entry name" value="T2SS_GspF_dom"/>
</dbReference>
<evidence type="ECO:0000256" key="3">
    <source>
        <dbReference type="ARBA" id="ARBA00005745"/>
    </source>
</evidence>
<dbReference type="Gene3D" id="1.20.81.30">
    <property type="entry name" value="Type II secretion system (T2SS), domain F"/>
    <property type="match status" value="2"/>
</dbReference>
<evidence type="ECO:0000256" key="12">
    <source>
        <dbReference type="SAM" id="Phobius"/>
    </source>
</evidence>
<keyword evidence="15" id="KW-1185">Reference proteome</keyword>
<evidence type="ECO:0000256" key="6">
    <source>
        <dbReference type="ARBA" id="ARBA00022519"/>
    </source>
</evidence>
<dbReference type="PANTHER" id="PTHR30012:SF0">
    <property type="entry name" value="TYPE II SECRETION SYSTEM PROTEIN F-RELATED"/>
    <property type="match status" value="1"/>
</dbReference>
<evidence type="ECO:0000259" key="13">
    <source>
        <dbReference type="Pfam" id="PF00482"/>
    </source>
</evidence>
<keyword evidence="9 12" id="KW-0472">Membrane</keyword>
<evidence type="ECO:0000256" key="9">
    <source>
        <dbReference type="ARBA" id="ARBA00023136"/>
    </source>
</evidence>
<keyword evidence="7 11" id="KW-0812">Transmembrane</keyword>